<keyword evidence="3" id="KW-0862">Zinc</keyword>
<protein>
    <submittedName>
        <fullName evidence="5">Uncharacterized protein</fullName>
    </submittedName>
</protein>
<feature type="region of interest" description="Disordered" evidence="4">
    <location>
        <begin position="217"/>
        <end position="265"/>
    </location>
</feature>
<dbReference type="PROSITE" id="PS01359">
    <property type="entry name" value="ZF_PHD_1"/>
    <property type="match status" value="1"/>
</dbReference>
<keyword evidence="2" id="KW-0863">Zinc-finger</keyword>
<evidence type="ECO:0000313" key="6">
    <source>
        <dbReference type="Proteomes" id="UP000489600"/>
    </source>
</evidence>
<gene>
    <name evidence="5" type="ORF">ANE_LOCUS845</name>
</gene>
<dbReference type="OrthoDB" id="692041at2759"/>
<keyword evidence="6" id="KW-1185">Reference proteome</keyword>
<dbReference type="GO" id="GO:0008270">
    <property type="term" value="F:zinc ion binding"/>
    <property type="evidence" value="ECO:0007669"/>
    <property type="project" value="UniProtKB-KW"/>
</dbReference>
<accession>A0A565ALV2</accession>
<organism evidence="5 6">
    <name type="scientific">Arabis nemorensis</name>
    <dbReference type="NCBI Taxonomy" id="586526"/>
    <lineage>
        <taxon>Eukaryota</taxon>
        <taxon>Viridiplantae</taxon>
        <taxon>Streptophyta</taxon>
        <taxon>Embryophyta</taxon>
        <taxon>Tracheophyta</taxon>
        <taxon>Spermatophyta</taxon>
        <taxon>Magnoliopsida</taxon>
        <taxon>eudicotyledons</taxon>
        <taxon>Gunneridae</taxon>
        <taxon>Pentapetalae</taxon>
        <taxon>rosids</taxon>
        <taxon>malvids</taxon>
        <taxon>Brassicales</taxon>
        <taxon>Brassicaceae</taxon>
        <taxon>Arabideae</taxon>
        <taxon>Arabis</taxon>
    </lineage>
</organism>
<dbReference type="PANTHER" id="PTHR34451">
    <property type="entry name" value="PHD FINGER FAMILY PROTEIN"/>
    <property type="match status" value="1"/>
</dbReference>
<evidence type="ECO:0000256" key="2">
    <source>
        <dbReference type="ARBA" id="ARBA00022771"/>
    </source>
</evidence>
<evidence type="ECO:0000256" key="4">
    <source>
        <dbReference type="SAM" id="MobiDB-lite"/>
    </source>
</evidence>
<keyword evidence="1" id="KW-0479">Metal-binding</keyword>
<evidence type="ECO:0000313" key="5">
    <source>
        <dbReference type="EMBL" id="VVA90400.1"/>
    </source>
</evidence>
<dbReference type="InterPro" id="IPR019786">
    <property type="entry name" value="Zinc_finger_PHD-type_CS"/>
</dbReference>
<proteinExistence type="predicted"/>
<feature type="compositionally biased region" description="Polar residues" evidence="4">
    <location>
        <begin position="225"/>
        <end position="251"/>
    </location>
</feature>
<reference evidence="5" key="1">
    <citation type="submission" date="2019-07" db="EMBL/GenBank/DDBJ databases">
        <authorList>
            <person name="Dittberner H."/>
        </authorList>
    </citation>
    <scope>NUCLEOTIDE SEQUENCE [LARGE SCALE GENOMIC DNA]</scope>
</reference>
<feature type="compositionally biased region" description="Low complexity" evidence="4">
    <location>
        <begin position="14"/>
        <end position="24"/>
    </location>
</feature>
<dbReference type="PANTHER" id="PTHR34451:SF15">
    <property type="entry name" value="PHD-TYPE DOMAIN-CONTAINING PROTEIN"/>
    <property type="match status" value="1"/>
</dbReference>
<name>A0A565ALV2_9BRAS</name>
<comment type="caution">
    <text evidence="5">The sequence shown here is derived from an EMBL/GenBank/DDBJ whole genome shotgun (WGS) entry which is preliminary data.</text>
</comment>
<feature type="region of interest" description="Disordered" evidence="4">
    <location>
        <begin position="1"/>
        <end position="29"/>
    </location>
</feature>
<evidence type="ECO:0000256" key="3">
    <source>
        <dbReference type="ARBA" id="ARBA00022833"/>
    </source>
</evidence>
<sequence length="265" mass="28836">MNLPSSTPTPTPTPTSVTSTSSPSDMATNSTERCQDCGSLDSWVIHTTRLRGQLRFFCTHCLLKNHPASFCPSCFVFYDSSPPHPSRRITCSNAKCQSFTHIQCAGEANSPPYLCPPCRNPDSFSFFRPIVGPDGVRSIDKSLSEAFFCAAKIAASSMNKAVSAARCDAERRCREAALAKKRAREALEDVVTLDSKEKTRSVIPKLKEASIEISRDQKPKLIHASNGSVKETESSATIKNNGGSTEKQSTIVPMAKVKQEGDVSR</sequence>
<dbReference type="EMBL" id="CABITT030000001">
    <property type="protein sequence ID" value="VVA90400.1"/>
    <property type="molecule type" value="Genomic_DNA"/>
</dbReference>
<dbReference type="Proteomes" id="UP000489600">
    <property type="component" value="Unassembled WGS sequence"/>
</dbReference>
<dbReference type="AlphaFoldDB" id="A0A565ALV2"/>
<evidence type="ECO:0000256" key="1">
    <source>
        <dbReference type="ARBA" id="ARBA00022723"/>
    </source>
</evidence>